<protein>
    <submittedName>
        <fullName evidence="1">Uncharacterized protein</fullName>
    </submittedName>
</protein>
<dbReference type="Proteomes" id="UP001162992">
    <property type="component" value="Chromosome 18"/>
</dbReference>
<reference evidence="2" key="1">
    <citation type="journal article" date="2024" name="Proc. Natl. Acad. Sci. U.S.A.">
        <title>Extraordinary preservation of gene collinearity over three hundred million years revealed in homosporous lycophytes.</title>
        <authorList>
            <person name="Li C."/>
            <person name="Wickell D."/>
            <person name="Kuo L.Y."/>
            <person name="Chen X."/>
            <person name="Nie B."/>
            <person name="Liao X."/>
            <person name="Peng D."/>
            <person name="Ji J."/>
            <person name="Jenkins J."/>
            <person name="Williams M."/>
            <person name="Shu S."/>
            <person name="Plott C."/>
            <person name="Barry K."/>
            <person name="Rajasekar S."/>
            <person name="Grimwood J."/>
            <person name="Han X."/>
            <person name="Sun S."/>
            <person name="Hou Z."/>
            <person name="He W."/>
            <person name="Dai G."/>
            <person name="Sun C."/>
            <person name="Schmutz J."/>
            <person name="Leebens-Mack J.H."/>
            <person name="Li F.W."/>
            <person name="Wang L."/>
        </authorList>
    </citation>
    <scope>NUCLEOTIDE SEQUENCE [LARGE SCALE GENOMIC DNA]</scope>
    <source>
        <strain evidence="2">cv. PW_Plant_1</strain>
    </source>
</reference>
<keyword evidence="2" id="KW-1185">Reference proteome</keyword>
<name>A0ACC2AXH3_DIPCM</name>
<dbReference type="EMBL" id="CM055109">
    <property type="protein sequence ID" value="KAJ7522217.1"/>
    <property type="molecule type" value="Genomic_DNA"/>
</dbReference>
<accession>A0ACC2AXH3</accession>
<evidence type="ECO:0000313" key="1">
    <source>
        <dbReference type="EMBL" id="KAJ7522217.1"/>
    </source>
</evidence>
<comment type="caution">
    <text evidence="1">The sequence shown here is derived from an EMBL/GenBank/DDBJ whole genome shotgun (WGS) entry which is preliminary data.</text>
</comment>
<sequence length="299" mass="33353">MVGVADEMEVDRLEQELESGHGDVTEYLGLVRKLKLRRSANVLKHGVALLNNPSAKSKLGTDVWTIYEQVAVAALDSDDLRVAEECVKALLIKFPDSARVARLEGMWMEAKGQWKEASAIYDSVIQEIPFDSQLHKRKVAIFKAQGKLSEAAETLIKYLDTFMADHEAWRELANIYISQQMYKQAAFCFEELLLAQPGNALYHLGYAEVLYTIGGVENLRTAKKYYASTIELSGGKNLRALYGVCLCGLALSQTKLRTKEEKDNTNLQSLAAAVILKEYKDKAPNKADLVSSVLEKQKS</sequence>
<gene>
    <name evidence="1" type="ORF">O6H91_18G002000</name>
</gene>
<evidence type="ECO:0000313" key="2">
    <source>
        <dbReference type="Proteomes" id="UP001162992"/>
    </source>
</evidence>
<proteinExistence type="predicted"/>
<organism evidence="1 2">
    <name type="scientific">Diphasiastrum complanatum</name>
    <name type="common">Issler's clubmoss</name>
    <name type="synonym">Lycopodium complanatum</name>
    <dbReference type="NCBI Taxonomy" id="34168"/>
    <lineage>
        <taxon>Eukaryota</taxon>
        <taxon>Viridiplantae</taxon>
        <taxon>Streptophyta</taxon>
        <taxon>Embryophyta</taxon>
        <taxon>Tracheophyta</taxon>
        <taxon>Lycopodiopsida</taxon>
        <taxon>Lycopodiales</taxon>
        <taxon>Lycopodiaceae</taxon>
        <taxon>Lycopodioideae</taxon>
        <taxon>Diphasiastrum</taxon>
    </lineage>
</organism>